<proteinExistence type="predicted"/>
<organism evidence="2 3">
    <name type="scientific">Cohaesibacter marisflavi</name>
    <dbReference type="NCBI Taxonomy" id="655353"/>
    <lineage>
        <taxon>Bacteria</taxon>
        <taxon>Pseudomonadati</taxon>
        <taxon>Pseudomonadota</taxon>
        <taxon>Alphaproteobacteria</taxon>
        <taxon>Hyphomicrobiales</taxon>
        <taxon>Cohaesibacteraceae</taxon>
    </lineage>
</organism>
<feature type="chain" id="PRO_5011595748" evidence="1">
    <location>
        <begin position="35"/>
        <end position="138"/>
    </location>
</feature>
<sequence>MPNLRPILTFNAKASAFLLIMTAAFCLSPLPGRAADNNLPPYEQNLRRLSSIVGALMYLDPLCNGSDPKDWYFQMAALLEAENADDARARQLKDHFNKSYLAYSKTYRSCNDQARKATRLYHTEGQSLLATLKLKHAR</sequence>
<dbReference type="Pfam" id="PF09539">
    <property type="entry name" value="DUF2385"/>
    <property type="match status" value="1"/>
</dbReference>
<dbReference type="AlphaFoldDB" id="A0A1I5FQT9"/>
<name>A0A1I5FQT9_9HYPH</name>
<reference evidence="2 3" key="1">
    <citation type="submission" date="2016-10" db="EMBL/GenBank/DDBJ databases">
        <authorList>
            <person name="de Groot N.N."/>
        </authorList>
    </citation>
    <scope>NUCLEOTIDE SEQUENCE [LARGE SCALE GENOMIC DNA]</scope>
    <source>
        <strain evidence="2 3">CGMCC 1.9157</strain>
    </source>
</reference>
<dbReference type="Proteomes" id="UP000199236">
    <property type="component" value="Unassembled WGS sequence"/>
</dbReference>
<keyword evidence="3" id="KW-1185">Reference proteome</keyword>
<protein>
    <submittedName>
        <fullName evidence="2">TIGR02301 family protein</fullName>
    </submittedName>
</protein>
<evidence type="ECO:0000313" key="3">
    <source>
        <dbReference type="Proteomes" id="UP000199236"/>
    </source>
</evidence>
<dbReference type="STRING" id="655353.SAMN04488056_104166"/>
<feature type="signal peptide" evidence="1">
    <location>
        <begin position="1"/>
        <end position="34"/>
    </location>
</feature>
<dbReference type="NCBIfam" id="TIGR02301">
    <property type="entry name" value="TIGR02301 family protein"/>
    <property type="match status" value="1"/>
</dbReference>
<dbReference type="InterPro" id="IPR012645">
    <property type="entry name" value="CHP02301"/>
</dbReference>
<dbReference type="EMBL" id="FOVR01000004">
    <property type="protein sequence ID" value="SFO26127.1"/>
    <property type="molecule type" value="Genomic_DNA"/>
</dbReference>
<dbReference type="OrthoDB" id="8481666at2"/>
<evidence type="ECO:0000256" key="1">
    <source>
        <dbReference type="SAM" id="SignalP"/>
    </source>
</evidence>
<evidence type="ECO:0000313" key="2">
    <source>
        <dbReference type="EMBL" id="SFO26127.1"/>
    </source>
</evidence>
<keyword evidence="1" id="KW-0732">Signal</keyword>
<accession>A0A1I5FQT9</accession>
<gene>
    <name evidence="2" type="ORF">SAMN04488056_104166</name>
</gene>